<accession>A0A7C5L5B8</accession>
<dbReference type="AlphaFoldDB" id="A0A7C5L5B8"/>
<sequence>MMDTRFDVKPPEPRIVGPDYVQSFDNMSATDFMKIYLETLKFQDPFRQQDISKSLEDVVRLNQVRFYTDMKLFTESLTAWMNQMTFLQTVNMIGRDFVFGTDVLDTVKGGDYYILSGERVRGAVLKVYDGEEVIREIELDLERGLNPVDISDLPKGQFTVKLFKGDYEIPGWQLGFMDTVQSAGIVNGELLLDLLSGRQVSASQIIYTGV</sequence>
<evidence type="ECO:0000313" key="1">
    <source>
        <dbReference type="EMBL" id="HHJ64405.1"/>
    </source>
</evidence>
<comment type="caution">
    <text evidence="1">The sequence shown here is derived from an EMBL/GenBank/DDBJ whole genome shotgun (WGS) entry which is preliminary data.</text>
</comment>
<organism evidence="1">
    <name type="scientific">Aquifex aeolicus</name>
    <dbReference type="NCBI Taxonomy" id="63363"/>
    <lineage>
        <taxon>Bacteria</taxon>
        <taxon>Pseudomonadati</taxon>
        <taxon>Aquificota</taxon>
        <taxon>Aquificia</taxon>
        <taxon>Aquificales</taxon>
        <taxon>Aquificaceae</taxon>
        <taxon>Aquifex</taxon>
    </lineage>
</organism>
<protein>
    <submittedName>
        <fullName evidence="1">Flagellar hook assembly protein FlgD</fullName>
    </submittedName>
</protein>
<keyword evidence="1" id="KW-0969">Cilium</keyword>
<name>A0A7C5L5B8_AQUAO</name>
<keyword evidence="1" id="KW-0282">Flagellum</keyword>
<proteinExistence type="predicted"/>
<dbReference type="EMBL" id="DRNB01000208">
    <property type="protein sequence ID" value="HHJ64405.1"/>
    <property type="molecule type" value="Genomic_DNA"/>
</dbReference>
<gene>
    <name evidence="1" type="ORF">ENJ61_05800</name>
</gene>
<keyword evidence="1" id="KW-0966">Cell projection</keyword>
<dbReference type="Proteomes" id="UP000885792">
    <property type="component" value="Unassembled WGS sequence"/>
</dbReference>
<reference evidence="1" key="1">
    <citation type="journal article" date="2020" name="mSystems">
        <title>Genome- and Community-Level Interaction Insights into Carbon Utilization and Element Cycling Functions of Hydrothermarchaeota in Hydrothermal Sediment.</title>
        <authorList>
            <person name="Zhou Z."/>
            <person name="Liu Y."/>
            <person name="Xu W."/>
            <person name="Pan J."/>
            <person name="Luo Z.H."/>
            <person name="Li M."/>
        </authorList>
    </citation>
    <scope>NUCLEOTIDE SEQUENCE [LARGE SCALE GENOMIC DNA]</scope>
    <source>
        <strain evidence="1">HyVt-501</strain>
    </source>
</reference>